<sequence length="399" mass="40695">MATTGGARHGRLRPRSGIRTLLRGAAAAVAVLAVSGTCLVGIATASITSNVAGNAVDLGIAPSAEPRAVQLGAIEGGFNVLIVGTDNDAVQGDAFGVRDGTLNDVTILLHVSADHRSATVISFPRDLVLDRPACTDPETGEVTEATADVPLNSAFEAGGLSCVNDTIQRFTGMTVPYAGWVSFNGVIEMSNAVGGVPICLTGPIRDTDSGLDLPAGTSTVSGATALAFLRTRHGVGDESDLSRISSQQQYLASLMRTVRSADTLSNVPALYGLAQAVSSNVHLSTTLTNPSTMISLALALKDVDLAQMVFVQYPALDDPDRPGKVVPDTVLGGELMGRVLNDEPVVLASTPAEEQPAPPVEAGTSAPAATDPAAAQPAPEPLDAPGQTAAEETCAVPSE</sequence>
<keyword evidence="3" id="KW-0472">Membrane</keyword>
<reference evidence="5 6" key="1">
    <citation type="submission" date="2018-03" db="EMBL/GenBank/DDBJ databases">
        <title>Bacteriophage NCPPB3778 and a type I-E CRISPR drive the evolution of the US Biological Select Agent, Rathayibacter toxicus.</title>
        <authorList>
            <person name="Davis E.W.II."/>
            <person name="Tabima J.F."/>
            <person name="Weisberg A.J."/>
            <person name="Dantas Lopes L."/>
            <person name="Wiseman M.S."/>
            <person name="Wiseman M.S."/>
            <person name="Pupko T."/>
            <person name="Belcher M.S."/>
            <person name="Sechler A.J."/>
            <person name="Tancos M.A."/>
            <person name="Schroeder B.K."/>
            <person name="Murray T.D."/>
            <person name="Luster D.G."/>
            <person name="Schneider W.L."/>
            <person name="Rogers E."/>
            <person name="Andreote F.D."/>
            <person name="Grunwald N.J."/>
            <person name="Putnam M.L."/>
            <person name="Chang J.H."/>
        </authorList>
    </citation>
    <scope>NUCLEOTIDE SEQUENCE [LARGE SCALE GENOMIC DNA]</scope>
    <source>
        <strain evidence="5 6">DSM 15932</strain>
    </source>
</reference>
<protein>
    <submittedName>
        <fullName evidence="5">LytR family transcriptional regulator</fullName>
    </submittedName>
</protein>
<dbReference type="Proteomes" id="UP000285317">
    <property type="component" value="Chromosome"/>
</dbReference>
<feature type="compositionally biased region" description="Low complexity" evidence="2">
    <location>
        <begin position="351"/>
        <end position="385"/>
    </location>
</feature>
<organism evidence="5 6">
    <name type="scientific">Rathayibacter festucae DSM 15932</name>
    <dbReference type="NCBI Taxonomy" id="1328866"/>
    <lineage>
        <taxon>Bacteria</taxon>
        <taxon>Bacillati</taxon>
        <taxon>Actinomycetota</taxon>
        <taxon>Actinomycetes</taxon>
        <taxon>Micrococcales</taxon>
        <taxon>Microbacteriaceae</taxon>
        <taxon>Rathayibacter</taxon>
    </lineage>
</organism>
<dbReference type="InterPro" id="IPR050922">
    <property type="entry name" value="LytR/CpsA/Psr_CW_biosynth"/>
</dbReference>
<proteinExistence type="inferred from homology"/>
<evidence type="ECO:0000313" key="5">
    <source>
        <dbReference type="EMBL" id="AZZ51663.1"/>
    </source>
</evidence>
<dbReference type="InterPro" id="IPR004474">
    <property type="entry name" value="LytR_CpsA_psr"/>
</dbReference>
<dbReference type="EMBL" id="CP028137">
    <property type="protein sequence ID" value="AZZ51663.1"/>
    <property type="molecule type" value="Genomic_DNA"/>
</dbReference>
<dbReference type="Gene3D" id="3.40.630.190">
    <property type="entry name" value="LCP protein"/>
    <property type="match status" value="1"/>
</dbReference>
<evidence type="ECO:0000256" key="2">
    <source>
        <dbReference type="SAM" id="MobiDB-lite"/>
    </source>
</evidence>
<name>A0A3Q9UWT9_9MICO</name>
<evidence type="ECO:0000313" key="6">
    <source>
        <dbReference type="Proteomes" id="UP000285317"/>
    </source>
</evidence>
<dbReference type="AlphaFoldDB" id="A0A3Q9UWT9"/>
<accession>A0A3Q9UWT9</accession>
<evidence type="ECO:0000259" key="4">
    <source>
        <dbReference type="Pfam" id="PF03816"/>
    </source>
</evidence>
<feature type="transmembrane region" description="Helical" evidence="3">
    <location>
        <begin position="21"/>
        <end position="43"/>
    </location>
</feature>
<evidence type="ECO:0000256" key="1">
    <source>
        <dbReference type="ARBA" id="ARBA00006068"/>
    </source>
</evidence>
<evidence type="ECO:0000256" key="3">
    <source>
        <dbReference type="SAM" id="Phobius"/>
    </source>
</evidence>
<dbReference type="Pfam" id="PF03816">
    <property type="entry name" value="LytR_cpsA_psr"/>
    <property type="match status" value="1"/>
</dbReference>
<gene>
    <name evidence="5" type="ORF">C1I64_06115</name>
</gene>
<dbReference type="PANTHER" id="PTHR33392:SF6">
    <property type="entry name" value="POLYISOPRENYL-TEICHOIC ACID--PEPTIDOGLYCAN TEICHOIC ACID TRANSFERASE TAGU"/>
    <property type="match status" value="1"/>
</dbReference>
<feature type="domain" description="Cell envelope-related transcriptional attenuator" evidence="4">
    <location>
        <begin position="103"/>
        <end position="259"/>
    </location>
</feature>
<feature type="region of interest" description="Disordered" evidence="2">
    <location>
        <begin position="348"/>
        <end position="399"/>
    </location>
</feature>
<dbReference type="PANTHER" id="PTHR33392">
    <property type="entry name" value="POLYISOPRENYL-TEICHOIC ACID--PEPTIDOGLYCAN TEICHOIC ACID TRANSFERASE TAGU"/>
    <property type="match status" value="1"/>
</dbReference>
<comment type="similarity">
    <text evidence="1">Belongs to the LytR/CpsA/Psr (LCP) family.</text>
</comment>
<dbReference type="NCBIfam" id="TIGR00350">
    <property type="entry name" value="lytR_cpsA_psr"/>
    <property type="match status" value="1"/>
</dbReference>
<keyword evidence="3" id="KW-0812">Transmembrane</keyword>
<keyword evidence="3" id="KW-1133">Transmembrane helix</keyword>
<dbReference type="KEGG" id="rfs:C1I64_06115"/>